<reference evidence="1 2" key="1">
    <citation type="submission" date="2024-09" db="EMBL/GenBank/DDBJ databases">
        <title>Draft genome sequence of multifaceted antimicrobials producing Streptomyces sp. strain FH1.</title>
        <authorList>
            <person name="Hassan F."/>
            <person name="Ali H."/>
            <person name="Hassan N."/>
            <person name="Nawaz A."/>
        </authorList>
    </citation>
    <scope>NUCLEOTIDE SEQUENCE [LARGE SCALE GENOMIC DNA]</scope>
    <source>
        <strain evidence="1 2">FH1</strain>
    </source>
</reference>
<dbReference type="PANTHER" id="PTHR43481:SF4">
    <property type="entry name" value="GLYCEROL-1-PHOSPHATE PHOSPHOHYDROLASE 1-RELATED"/>
    <property type="match status" value="1"/>
</dbReference>
<dbReference type="InterPro" id="IPR023198">
    <property type="entry name" value="PGP-like_dom2"/>
</dbReference>
<gene>
    <name evidence="1" type="ORF">ACE11A_03310</name>
</gene>
<dbReference type="Gene3D" id="1.10.150.240">
    <property type="entry name" value="Putative phosphatase, domain 2"/>
    <property type="match status" value="1"/>
</dbReference>
<dbReference type="InterPro" id="IPR023214">
    <property type="entry name" value="HAD_sf"/>
</dbReference>
<sequence>MSVDLTTYEAVIADWDGTCVDSQPLNYRSLAAALQPYGISLRPEWYVQRIGTSGAELLAELGVAADPRLVLEECGRRIIRELPSLRTFPTVVGWVEAARHAGRPCAIASGGGGIVVRAGLAATRLDVLFDHVVTREAVPRGKPAPDLFLEAARRLGVRPDRCVVIEDAEEGLEAARTAGMHAVDVRPWVSPVW</sequence>
<dbReference type="GO" id="GO:0016787">
    <property type="term" value="F:hydrolase activity"/>
    <property type="evidence" value="ECO:0007669"/>
    <property type="project" value="UniProtKB-KW"/>
</dbReference>
<organism evidence="1 2">
    <name type="scientific">Streptomyces carpaticus</name>
    <dbReference type="NCBI Taxonomy" id="285558"/>
    <lineage>
        <taxon>Bacteria</taxon>
        <taxon>Bacillati</taxon>
        <taxon>Actinomycetota</taxon>
        <taxon>Actinomycetes</taxon>
        <taxon>Kitasatosporales</taxon>
        <taxon>Streptomycetaceae</taxon>
        <taxon>Streptomyces</taxon>
    </lineage>
</organism>
<dbReference type="InterPro" id="IPR051806">
    <property type="entry name" value="HAD-like_SPP"/>
</dbReference>
<protein>
    <submittedName>
        <fullName evidence="1">HAD family hydrolase</fullName>
    </submittedName>
</protein>
<dbReference type="InterPro" id="IPR006439">
    <property type="entry name" value="HAD-SF_hydro_IA"/>
</dbReference>
<keyword evidence="1" id="KW-0378">Hydrolase</keyword>
<dbReference type="NCBIfam" id="TIGR01509">
    <property type="entry name" value="HAD-SF-IA-v3"/>
    <property type="match status" value="1"/>
</dbReference>
<dbReference type="PANTHER" id="PTHR43481">
    <property type="entry name" value="FRUCTOSE-1-PHOSPHATE PHOSPHATASE"/>
    <property type="match status" value="1"/>
</dbReference>
<proteinExistence type="predicted"/>
<dbReference type="SFLD" id="SFLDG01129">
    <property type="entry name" value="C1.5:_HAD__Beta-PGM__Phosphata"/>
    <property type="match status" value="1"/>
</dbReference>
<dbReference type="InterPro" id="IPR036412">
    <property type="entry name" value="HAD-like_sf"/>
</dbReference>
<dbReference type="Gene3D" id="3.40.50.1000">
    <property type="entry name" value="HAD superfamily/HAD-like"/>
    <property type="match status" value="1"/>
</dbReference>
<dbReference type="SFLD" id="SFLDS00003">
    <property type="entry name" value="Haloacid_Dehalogenase"/>
    <property type="match status" value="1"/>
</dbReference>
<dbReference type="CDD" id="cd07505">
    <property type="entry name" value="HAD_BPGM-like"/>
    <property type="match status" value="1"/>
</dbReference>
<evidence type="ECO:0000313" key="1">
    <source>
        <dbReference type="EMBL" id="MFB4193384.1"/>
    </source>
</evidence>
<dbReference type="EMBL" id="JBHGBT010000002">
    <property type="protein sequence ID" value="MFB4193384.1"/>
    <property type="molecule type" value="Genomic_DNA"/>
</dbReference>
<dbReference type="Proteomes" id="UP001577267">
    <property type="component" value="Unassembled WGS sequence"/>
</dbReference>
<evidence type="ECO:0000313" key="2">
    <source>
        <dbReference type="Proteomes" id="UP001577267"/>
    </source>
</evidence>
<keyword evidence="2" id="KW-1185">Reference proteome</keyword>
<dbReference type="SUPFAM" id="SSF56784">
    <property type="entry name" value="HAD-like"/>
    <property type="match status" value="1"/>
</dbReference>
<dbReference type="InterPro" id="IPR041492">
    <property type="entry name" value="HAD_2"/>
</dbReference>
<comment type="caution">
    <text evidence="1">The sequence shown here is derived from an EMBL/GenBank/DDBJ whole genome shotgun (WGS) entry which is preliminary data.</text>
</comment>
<accession>A0ABV4ZHI9</accession>
<dbReference type="Pfam" id="PF13419">
    <property type="entry name" value="HAD_2"/>
    <property type="match status" value="1"/>
</dbReference>
<dbReference type="RefSeq" id="WP_375061423.1">
    <property type="nucleotide sequence ID" value="NZ_JBHGBT010000002.1"/>
</dbReference>
<name>A0ABV4ZHI9_9ACTN</name>